<organism evidence="2 3">
    <name type="scientific">Caerostris extrusa</name>
    <name type="common">Bark spider</name>
    <name type="synonym">Caerostris bankana</name>
    <dbReference type="NCBI Taxonomy" id="172846"/>
    <lineage>
        <taxon>Eukaryota</taxon>
        <taxon>Metazoa</taxon>
        <taxon>Ecdysozoa</taxon>
        <taxon>Arthropoda</taxon>
        <taxon>Chelicerata</taxon>
        <taxon>Arachnida</taxon>
        <taxon>Araneae</taxon>
        <taxon>Araneomorphae</taxon>
        <taxon>Entelegynae</taxon>
        <taxon>Araneoidea</taxon>
        <taxon>Araneidae</taxon>
        <taxon>Caerostris</taxon>
    </lineage>
</organism>
<evidence type="ECO:0000256" key="1">
    <source>
        <dbReference type="SAM" id="MobiDB-lite"/>
    </source>
</evidence>
<dbReference type="AlphaFoldDB" id="A0AAV4P7M4"/>
<evidence type="ECO:0000313" key="2">
    <source>
        <dbReference type="EMBL" id="GIX93039.1"/>
    </source>
</evidence>
<keyword evidence="3" id="KW-1185">Reference proteome</keyword>
<reference evidence="2 3" key="1">
    <citation type="submission" date="2021-06" db="EMBL/GenBank/DDBJ databases">
        <title>Caerostris extrusa draft genome.</title>
        <authorList>
            <person name="Kono N."/>
            <person name="Arakawa K."/>
        </authorList>
    </citation>
    <scope>NUCLEOTIDE SEQUENCE [LARGE SCALE GENOMIC DNA]</scope>
</reference>
<name>A0AAV4P7M4_CAEEX</name>
<protein>
    <submittedName>
        <fullName evidence="2">Uncharacterized protein</fullName>
    </submittedName>
</protein>
<dbReference type="EMBL" id="BPLR01004186">
    <property type="protein sequence ID" value="GIX93039.1"/>
    <property type="molecule type" value="Genomic_DNA"/>
</dbReference>
<feature type="region of interest" description="Disordered" evidence="1">
    <location>
        <begin position="105"/>
        <end position="125"/>
    </location>
</feature>
<proteinExistence type="predicted"/>
<gene>
    <name evidence="2" type="ORF">CEXT_438641</name>
</gene>
<dbReference type="Proteomes" id="UP001054945">
    <property type="component" value="Unassembled WGS sequence"/>
</dbReference>
<sequence length="125" mass="13726">MILGGDLCVKKDSGGGGHLSMKKDSERRINLCRMILEGDLSVKNGSREGSICEEGSWWDLSVKNHYGDDLSVKNHYGEDLSVKKDPGGDLSVKNHYGEDLSVKNHYDEDLSVKKDPGEGGNICEE</sequence>
<accession>A0AAV4P7M4</accession>
<evidence type="ECO:0000313" key="3">
    <source>
        <dbReference type="Proteomes" id="UP001054945"/>
    </source>
</evidence>
<comment type="caution">
    <text evidence="2">The sequence shown here is derived from an EMBL/GenBank/DDBJ whole genome shotgun (WGS) entry which is preliminary data.</text>
</comment>
<feature type="compositionally biased region" description="Basic and acidic residues" evidence="1">
    <location>
        <begin position="105"/>
        <end position="117"/>
    </location>
</feature>